<feature type="non-terminal residue" evidence="11">
    <location>
        <position position="1"/>
    </location>
</feature>
<evidence type="ECO:0000313" key="12">
    <source>
        <dbReference type="Proteomes" id="UP001159428"/>
    </source>
</evidence>
<name>A0AAU9XVR8_9CNID</name>
<dbReference type="InterPro" id="IPR046338">
    <property type="entry name" value="GAIN_dom_sf"/>
</dbReference>
<comment type="similarity">
    <text evidence="2">Belongs to the G-protein coupled receptor 2 family. Adhesion G-protein coupled receptor (ADGR) subfamily.</text>
</comment>
<dbReference type="Gene3D" id="1.20.1070.10">
    <property type="entry name" value="Rhodopsin 7-helix transmembrane proteins"/>
    <property type="match status" value="1"/>
</dbReference>
<dbReference type="EMBL" id="CALNXJ010000071">
    <property type="protein sequence ID" value="CAH3159376.1"/>
    <property type="molecule type" value="Genomic_DNA"/>
</dbReference>
<dbReference type="GO" id="GO:0004930">
    <property type="term" value="F:G protein-coupled receptor activity"/>
    <property type="evidence" value="ECO:0007669"/>
    <property type="project" value="InterPro"/>
</dbReference>
<dbReference type="InterPro" id="IPR017981">
    <property type="entry name" value="GPCR_2-like_7TM"/>
</dbReference>
<keyword evidence="4 8" id="KW-1133">Transmembrane helix</keyword>
<protein>
    <submittedName>
        <fullName evidence="11">Uncharacterized protein</fullName>
    </submittedName>
</protein>
<evidence type="ECO:0000259" key="9">
    <source>
        <dbReference type="PROSITE" id="PS50221"/>
    </source>
</evidence>
<evidence type="ECO:0000256" key="8">
    <source>
        <dbReference type="SAM" id="Phobius"/>
    </source>
</evidence>
<dbReference type="SMART" id="SM00303">
    <property type="entry name" value="GPS"/>
    <property type="match status" value="1"/>
</dbReference>
<feature type="transmembrane region" description="Helical" evidence="8">
    <location>
        <begin position="232"/>
        <end position="255"/>
    </location>
</feature>
<evidence type="ECO:0000256" key="4">
    <source>
        <dbReference type="ARBA" id="ARBA00022989"/>
    </source>
</evidence>
<keyword evidence="6" id="KW-1015">Disulfide bond</keyword>
<dbReference type="InterPro" id="IPR000832">
    <property type="entry name" value="GPCR_2_secretin-like"/>
</dbReference>
<dbReference type="Pfam" id="PF00002">
    <property type="entry name" value="7tm_2"/>
    <property type="match status" value="1"/>
</dbReference>
<evidence type="ECO:0000256" key="6">
    <source>
        <dbReference type="ARBA" id="ARBA00023157"/>
    </source>
</evidence>
<dbReference type="GO" id="GO:0007166">
    <property type="term" value="P:cell surface receptor signaling pathway"/>
    <property type="evidence" value="ECO:0007669"/>
    <property type="project" value="InterPro"/>
</dbReference>
<feature type="transmembrane region" description="Helical" evidence="8">
    <location>
        <begin position="421"/>
        <end position="443"/>
    </location>
</feature>
<dbReference type="GO" id="GO:0005886">
    <property type="term" value="C:plasma membrane"/>
    <property type="evidence" value="ECO:0007669"/>
    <property type="project" value="UniProtKB-SubCell"/>
</dbReference>
<comment type="subcellular location">
    <subcellularLocation>
        <location evidence="1">Membrane</location>
        <topology evidence="1">Multi-pass membrane protein</topology>
    </subcellularLocation>
</comment>
<evidence type="ECO:0000256" key="5">
    <source>
        <dbReference type="ARBA" id="ARBA00023136"/>
    </source>
</evidence>
<dbReference type="PANTHER" id="PTHR12011">
    <property type="entry name" value="ADHESION G-PROTEIN COUPLED RECEPTOR"/>
    <property type="match status" value="1"/>
</dbReference>
<keyword evidence="12" id="KW-1185">Reference proteome</keyword>
<evidence type="ECO:0000256" key="7">
    <source>
        <dbReference type="ARBA" id="ARBA00023180"/>
    </source>
</evidence>
<dbReference type="PRINTS" id="PR00249">
    <property type="entry name" value="GPCRSECRETIN"/>
</dbReference>
<dbReference type="InterPro" id="IPR000203">
    <property type="entry name" value="GPS"/>
</dbReference>
<comment type="caution">
    <text evidence="11">The sequence shown here is derived from an EMBL/GenBank/DDBJ whole genome shotgun (WGS) entry which is preliminary data.</text>
</comment>
<organism evidence="11 12">
    <name type="scientific">Pocillopora meandrina</name>
    <dbReference type="NCBI Taxonomy" id="46732"/>
    <lineage>
        <taxon>Eukaryota</taxon>
        <taxon>Metazoa</taxon>
        <taxon>Cnidaria</taxon>
        <taxon>Anthozoa</taxon>
        <taxon>Hexacorallia</taxon>
        <taxon>Scleractinia</taxon>
        <taxon>Astrocoeniina</taxon>
        <taxon>Pocilloporidae</taxon>
        <taxon>Pocillopora</taxon>
    </lineage>
</organism>
<evidence type="ECO:0000259" key="10">
    <source>
        <dbReference type="PROSITE" id="PS50261"/>
    </source>
</evidence>
<dbReference type="FunFam" id="1.20.1070.10:FF:000058">
    <property type="entry name" value="Adhesion G protein-coupled receptor F5"/>
    <property type="match status" value="1"/>
</dbReference>
<dbReference type="PANTHER" id="PTHR12011:SF347">
    <property type="entry name" value="FI21270P1-RELATED"/>
    <property type="match status" value="1"/>
</dbReference>
<reference evidence="11 12" key="1">
    <citation type="submission" date="2022-05" db="EMBL/GenBank/DDBJ databases">
        <authorList>
            <consortium name="Genoscope - CEA"/>
            <person name="William W."/>
        </authorList>
    </citation>
    <scope>NUCLEOTIDE SEQUENCE [LARGE SCALE GENOMIC DNA]</scope>
</reference>
<dbReference type="Pfam" id="PF01825">
    <property type="entry name" value="GPS"/>
    <property type="match status" value="1"/>
</dbReference>
<gene>
    <name evidence="11" type="ORF">PMEA_00031909</name>
</gene>
<dbReference type="AlphaFoldDB" id="A0AAU9XVR8"/>
<feature type="transmembrane region" description="Helical" evidence="8">
    <location>
        <begin position="267"/>
        <end position="287"/>
    </location>
</feature>
<proteinExistence type="inferred from homology"/>
<feature type="transmembrane region" description="Helical" evidence="8">
    <location>
        <begin position="334"/>
        <end position="356"/>
    </location>
</feature>
<evidence type="ECO:0000313" key="11">
    <source>
        <dbReference type="EMBL" id="CAH3159376.1"/>
    </source>
</evidence>
<keyword evidence="3 8" id="KW-0812">Transmembrane</keyword>
<keyword evidence="5 8" id="KW-0472">Membrane</keyword>
<feature type="domain" description="G-protein coupled receptors family 2 profile 2" evidence="10">
    <location>
        <begin position="230"/>
        <end position="462"/>
    </location>
</feature>
<dbReference type="Proteomes" id="UP001159428">
    <property type="component" value="Unassembled WGS sequence"/>
</dbReference>
<keyword evidence="7" id="KW-0325">Glycoprotein</keyword>
<evidence type="ECO:0000256" key="3">
    <source>
        <dbReference type="ARBA" id="ARBA00022692"/>
    </source>
</evidence>
<dbReference type="PROSITE" id="PS50261">
    <property type="entry name" value="G_PROTEIN_RECEP_F2_4"/>
    <property type="match status" value="1"/>
</dbReference>
<sequence>EAVGVFEDFTINLKKVAKGKVSMEEVKTLRKSIFEVAEAVEKFTINYGKQHLSGMRPSERIVFPNMVLAIQKAYRQNGSFFHFDEQRWQASIDIASTNFEENGSLVVAFVYKDLHDRLLTDQPIRNETVNKRYINSRIMAVTMDPKPNKLAENVILKFKNLKVLTAEKRCMFWSGLSKRSEGFSEEGCHVFKSKSNSEETVCSCNHLTHFAVLMDYDGSLKLTKEDETVLKVITYVGLSLSIVGILLTLILYYCLTDVRQPLSQIRLSVSMSLGAGQIIFLAGINATENKAACVTIAALMQYFLMAAFCWMLIEAIYLYLFVVKVCNINAKMHMYHVLSWGLPVIMVAISLGIAAGKEGLQSYTSDKYCWLSSTDNLTWIFVAFVTFIEVLNILILVSVIKEMTNLVQPTAEDNNFQQVRLGIKACVVINPLLGITWLFGLLLPVHKAFAYIFNILNSTQVS</sequence>
<evidence type="ECO:0000256" key="2">
    <source>
        <dbReference type="ARBA" id="ARBA00007343"/>
    </source>
</evidence>
<dbReference type="InterPro" id="IPR057244">
    <property type="entry name" value="GAIN_B"/>
</dbReference>
<feature type="transmembrane region" description="Helical" evidence="8">
    <location>
        <begin position="376"/>
        <end position="400"/>
    </location>
</feature>
<feature type="non-terminal residue" evidence="11">
    <location>
        <position position="462"/>
    </location>
</feature>
<dbReference type="PROSITE" id="PS50221">
    <property type="entry name" value="GAIN_B"/>
    <property type="match status" value="1"/>
</dbReference>
<evidence type="ECO:0000256" key="1">
    <source>
        <dbReference type="ARBA" id="ARBA00004141"/>
    </source>
</evidence>
<dbReference type="Gene3D" id="2.60.220.50">
    <property type="match status" value="1"/>
</dbReference>
<feature type="transmembrane region" description="Helical" evidence="8">
    <location>
        <begin position="299"/>
        <end position="322"/>
    </location>
</feature>
<accession>A0AAU9XVR8</accession>
<feature type="domain" description="GAIN-B" evidence="9">
    <location>
        <begin position="64"/>
        <end position="220"/>
    </location>
</feature>